<dbReference type="AlphaFoldDB" id="A0A5M3XTG3"/>
<dbReference type="Proteomes" id="UP000377595">
    <property type="component" value="Unassembled WGS sequence"/>
</dbReference>
<dbReference type="InterPro" id="IPR029476">
    <property type="entry name" value="DNase_NucA_NucB"/>
</dbReference>
<dbReference type="Pfam" id="PF14040">
    <property type="entry name" value="DNase_NucA_NucB"/>
    <property type="match status" value="1"/>
</dbReference>
<dbReference type="EMBL" id="BLAF01000048">
    <property type="protein sequence ID" value="GES24130.1"/>
    <property type="molecule type" value="Genomic_DNA"/>
</dbReference>
<name>A0A5M3XTG3_9ACTN</name>
<reference evidence="2 3" key="1">
    <citation type="submission" date="2019-10" db="EMBL/GenBank/DDBJ databases">
        <title>Whole genome shotgun sequence of Acrocarpospora pleiomorpha NBRC 16267.</title>
        <authorList>
            <person name="Ichikawa N."/>
            <person name="Kimura A."/>
            <person name="Kitahashi Y."/>
            <person name="Komaki H."/>
            <person name="Oguchi A."/>
        </authorList>
    </citation>
    <scope>NUCLEOTIDE SEQUENCE [LARGE SCALE GENOMIC DNA]</scope>
    <source>
        <strain evidence="2 3">NBRC 16267</strain>
    </source>
</reference>
<evidence type="ECO:0000313" key="2">
    <source>
        <dbReference type="EMBL" id="GES24130.1"/>
    </source>
</evidence>
<keyword evidence="3" id="KW-1185">Reference proteome</keyword>
<proteinExistence type="predicted"/>
<organism evidence="2 3">
    <name type="scientific">Acrocarpospora pleiomorpha</name>
    <dbReference type="NCBI Taxonomy" id="90975"/>
    <lineage>
        <taxon>Bacteria</taxon>
        <taxon>Bacillati</taxon>
        <taxon>Actinomycetota</taxon>
        <taxon>Actinomycetes</taxon>
        <taxon>Streptosporangiales</taxon>
        <taxon>Streptosporangiaceae</taxon>
        <taxon>Acrocarpospora</taxon>
    </lineage>
</organism>
<dbReference type="OrthoDB" id="2751008at2"/>
<feature type="domain" description="Deoxyribonuclease NucA/NucB" evidence="1">
    <location>
        <begin position="52"/>
        <end position="113"/>
    </location>
</feature>
<evidence type="ECO:0000313" key="3">
    <source>
        <dbReference type="Proteomes" id="UP000377595"/>
    </source>
</evidence>
<comment type="caution">
    <text evidence="2">The sequence shown here is derived from an EMBL/GenBank/DDBJ whole genome shotgun (WGS) entry which is preliminary data.</text>
</comment>
<protein>
    <recommendedName>
        <fullName evidence="1">Deoxyribonuclease NucA/NucB domain-containing protein</fullName>
    </recommendedName>
</protein>
<dbReference type="RefSeq" id="WP_155348985.1">
    <property type="nucleotide sequence ID" value="NZ_BAAAHM010000005.1"/>
</dbReference>
<sequence length="125" mass="14074">MSTESTRDLYDYLSYIVSGHAGRGAPLHRIWAREEQDSPLAREKNRACALLTKLAGYDKYPFASAYEGAGRNDAGELTANTSYKYVPQHDNGRAGTALRWFCQRYRVLIEDPFWVLISPGPEPTS</sequence>
<accession>A0A5M3XTG3</accession>
<evidence type="ECO:0000259" key="1">
    <source>
        <dbReference type="Pfam" id="PF14040"/>
    </source>
</evidence>
<gene>
    <name evidence="2" type="ORF">Aple_070290</name>
</gene>